<keyword evidence="3" id="KW-1185">Reference proteome</keyword>
<comment type="caution">
    <text evidence="2">The sequence shown here is derived from an EMBL/GenBank/DDBJ whole genome shotgun (WGS) entry which is preliminary data.</text>
</comment>
<organism evidence="2 3">
    <name type="scientific">Pseudoduganella ginsengisoli</name>
    <dbReference type="NCBI Taxonomy" id="1462440"/>
    <lineage>
        <taxon>Bacteria</taxon>
        <taxon>Pseudomonadati</taxon>
        <taxon>Pseudomonadota</taxon>
        <taxon>Betaproteobacteria</taxon>
        <taxon>Burkholderiales</taxon>
        <taxon>Oxalobacteraceae</taxon>
        <taxon>Telluria group</taxon>
        <taxon>Pseudoduganella</taxon>
    </lineage>
</organism>
<dbReference type="EMBL" id="WNLA01000007">
    <property type="protein sequence ID" value="MTW03043.1"/>
    <property type="molecule type" value="Genomic_DNA"/>
</dbReference>
<evidence type="ECO:0000313" key="3">
    <source>
        <dbReference type="Proteomes" id="UP000484015"/>
    </source>
</evidence>
<name>A0A6L6PZH3_9BURK</name>
<feature type="region of interest" description="Disordered" evidence="1">
    <location>
        <begin position="1"/>
        <end position="65"/>
    </location>
</feature>
<dbReference type="AlphaFoldDB" id="A0A6L6PZH3"/>
<proteinExistence type="predicted"/>
<dbReference type="Proteomes" id="UP000484015">
    <property type="component" value="Unassembled WGS sequence"/>
</dbReference>
<dbReference type="OrthoDB" id="6021991at2"/>
<evidence type="ECO:0000256" key="1">
    <source>
        <dbReference type="SAM" id="MobiDB-lite"/>
    </source>
</evidence>
<feature type="compositionally biased region" description="Basic and acidic residues" evidence="1">
    <location>
        <begin position="11"/>
        <end position="23"/>
    </location>
</feature>
<sequence>MKPQPPQAHSHGYDEGHEHDHLHAPRRPLPDMSHIQGWGADLDRKNRPAVPMERTPPRLDVQPLPLKQQPPSVEVLVSPEHLDGLTPVFGTTAPPKGLSGWLRRQAYKMTENDVRHFLMLVLADRVDMVEGLGEDLARGHVPNVLAEMGIKAEWQHNKAGLVRKAAVTAAAGAALYWLLRRRGRD</sequence>
<protein>
    <submittedName>
        <fullName evidence="2">Uncharacterized protein</fullName>
    </submittedName>
</protein>
<accession>A0A6L6PZH3</accession>
<gene>
    <name evidence="2" type="ORF">GM668_13205</name>
</gene>
<evidence type="ECO:0000313" key="2">
    <source>
        <dbReference type="EMBL" id="MTW03043.1"/>
    </source>
</evidence>
<reference evidence="2 3" key="1">
    <citation type="submission" date="2019-11" db="EMBL/GenBank/DDBJ databases">
        <title>Type strains purchased from KCTC, JCM and DSMZ.</title>
        <authorList>
            <person name="Lu H."/>
        </authorList>
    </citation>
    <scope>NUCLEOTIDE SEQUENCE [LARGE SCALE GENOMIC DNA]</scope>
    <source>
        <strain evidence="2 3">KCTC 42409</strain>
    </source>
</reference>